<evidence type="ECO:0000313" key="3">
    <source>
        <dbReference type="Proteomes" id="UP000258309"/>
    </source>
</evidence>
<dbReference type="Proteomes" id="UP000258309">
    <property type="component" value="Unassembled WGS sequence"/>
</dbReference>
<sequence>MAQSFFTYNITRPYPYKWFTWVTIIGAIGLAILFSLINYAAYGYELSVHYTVNPNQTFAITPKFLNTWPLQYENKVSASCQPVTIPIGAQDCEISFVQIELLAEDRTAEQFGWCQWGPSISATAVCSLKNSDPVTMINVTTNYDLLPPTIGNGQQSRLLTLDPVGKASLWWGASLISAYWMMLSGQMQTNRSAGSNIRKGSINLQQSQETNISSQSFFSLNYHFMSEISPPTDITITANSSVTPAQLLAGNGTNPPANIWNLVDIYAKSFYSTVLADLGQTSANTKPNILTESHRELLQNYTSVFENMPARCNAANGPATLSFEDESRRTKFGPLQLKNSTIVQQYLCEIPKQKSTGIVVVAILSADLVFLQTAWACFTWLTTSVLVKKDKTAMFCASATKNSEKEKGENENQDYHLEHIDPSKIALLQERIGNNPKAMSR</sequence>
<keyword evidence="1" id="KW-0472">Membrane</keyword>
<proteinExistence type="predicted"/>
<dbReference type="AlphaFoldDB" id="A0A3E2H842"/>
<organism evidence="2 3">
    <name type="scientific">Scytalidium lignicola</name>
    <name type="common">Hyphomycete</name>
    <dbReference type="NCBI Taxonomy" id="5539"/>
    <lineage>
        <taxon>Eukaryota</taxon>
        <taxon>Fungi</taxon>
        <taxon>Dikarya</taxon>
        <taxon>Ascomycota</taxon>
        <taxon>Pezizomycotina</taxon>
        <taxon>Leotiomycetes</taxon>
        <taxon>Leotiomycetes incertae sedis</taxon>
        <taxon>Scytalidium</taxon>
    </lineage>
</organism>
<keyword evidence="1" id="KW-1133">Transmembrane helix</keyword>
<comment type="caution">
    <text evidence="2">The sequence shown here is derived from an EMBL/GenBank/DDBJ whole genome shotgun (WGS) entry which is preliminary data.</text>
</comment>
<evidence type="ECO:0000313" key="2">
    <source>
        <dbReference type="EMBL" id="RFU29263.1"/>
    </source>
</evidence>
<feature type="transmembrane region" description="Helical" evidence="1">
    <location>
        <begin position="21"/>
        <end position="42"/>
    </location>
</feature>
<dbReference type="OrthoDB" id="3220769at2759"/>
<dbReference type="STRING" id="5539.A0A3E2H842"/>
<feature type="non-terminal residue" evidence="2">
    <location>
        <position position="441"/>
    </location>
</feature>
<evidence type="ECO:0000256" key="1">
    <source>
        <dbReference type="SAM" id="Phobius"/>
    </source>
</evidence>
<dbReference type="EMBL" id="NCSJ02000134">
    <property type="protein sequence ID" value="RFU29263.1"/>
    <property type="molecule type" value="Genomic_DNA"/>
</dbReference>
<name>A0A3E2H842_SCYLI</name>
<keyword evidence="3" id="KW-1185">Reference proteome</keyword>
<feature type="non-terminal residue" evidence="2">
    <location>
        <position position="1"/>
    </location>
</feature>
<accession>A0A3E2H842</accession>
<protein>
    <submittedName>
        <fullName evidence="2">Uncharacterized protein</fullName>
    </submittedName>
</protein>
<gene>
    <name evidence="2" type="ORF">B7463_g7063</name>
</gene>
<reference evidence="2 3" key="1">
    <citation type="submission" date="2018-05" db="EMBL/GenBank/DDBJ databases">
        <title>Draft genome sequence of Scytalidium lignicola DSM 105466, a ubiquitous saprotrophic fungus.</title>
        <authorList>
            <person name="Buettner E."/>
            <person name="Gebauer A.M."/>
            <person name="Hofrichter M."/>
            <person name="Liers C."/>
            <person name="Kellner H."/>
        </authorList>
    </citation>
    <scope>NUCLEOTIDE SEQUENCE [LARGE SCALE GENOMIC DNA]</scope>
    <source>
        <strain evidence="2 3">DSM 105466</strain>
    </source>
</reference>
<keyword evidence="1" id="KW-0812">Transmembrane</keyword>
<dbReference type="OMA" id="VWQEEPQ"/>